<feature type="domain" description="N-acetyltransferase" evidence="1">
    <location>
        <begin position="3"/>
        <end position="145"/>
    </location>
</feature>
<organism evidence="2 3">
    <name type="scientific">Jeongeupia naejangsanensis</name>
    <dbReference type="NCBI Taxonomy" id="613195"/>
    <lineage>
        <taxon>Bacteria</taxon>
        <taxon>Pseudomonadati</taxon>
        <taxon>Pseudomonadota</taxon>
        <taxon>Betaproteobacteria</taxon>
        <taxon>Neisseriales</taxon>
        <taxon>Chitinibacteraceae</taxon>
        <taxon>Jeongeupia</taxon>
    </lineage>
</organism>
<dbReference type="PROSITE" id="PS51186">
    <property type="entry name" value="GNAT"/>
    <property type="match status" value="1"/>
</dbReference>
<dbReference type="SUPFAM" id="SSF55729">
    <property type="entry name" value="Acyl-CoA N-acyltransferases (Nat)"/>
    <property type="match status" value="1"/>
</dbReference>
<protein>
    <submittedName>
        <fullName evidence="2">GNAT family N-acetyltransferase</fullName>
    </submittedName>
</protein>
<evidence type="ECO:0000313" key="2">
    <source>
        <dbReference type="EMBL" id="MBM3115735.1"/>
    </source>
</evidence>
<accession>A0ABS2BJY2</accession>
<dbReference type="EMBL" id="JAESND010000003">
    <property type="protein sequence ID" value="MBM3115735.1"/>
    <property type="molecule type" value="Genomic_DNA"/>
</dbReference>
<dbReference type="Pfam" id="PF13508">
    <property type="entry name" value="Acetyltransf_7"/>
    <property type="match status" value="1"/>
</dbReference>
<keyword evidence="3" id="KW-1185">Reference proteome</keyword>
<dbReference type="InterPro" id="IPR000182">
    <property type="entry name" value="GNAT_dom"/>
</dbReference>
<proteinExistence type="predicted"/>
<gene>
    <name evidence="2" type="ORF">JMJ54_07830</name>
</gene>
<dbReference type="Proteomes" id="UP000809431">
    <property type="component" value="Unassembled WGS sequence"/>
</dbReference>
<comment type="caution">
    <text evidence="2">The sequence shown here is derived from an EMBL/GenBank/DDBJ whole genome shotgun (WGS) entry which is preliminary data.</text>
</comment>
<reference evidence="2 3" key="1">
    <citation type="submission" date="2021-01" db="EMBL/GenBank/DDBJ databases">
        <title>Draft Genome Sequence and Polyhydroxyalkanoate Biosynthetic Potential of Jeongeupia naejangsanensis Type Strain DSM 24253.</title>
        <authorList>
            <person name="Turrini P."/>
            <person name="Artuso I."/>
            <person name="Lugli G.A."/>
            <person name="Frangipani E."/>
            <person name="Ventura M."/>
            <person name="Visca P."/>
        </authorList>
    </citation>
    <scope>NUCLEOTIDE SEQUENCE [LARGE SCALE GENOMIC DNA]</scope>
    <source>
        <strain evidence="2 3">DSM 24253</strain>
    </source>
</reference>
<name>A0ABS2BJY2_9NEIS</name>
<sequence>MLIKYKNASFADAELLVEIRVGAMRESLERIGRFDPGRARDRFLSSYDPSSTRMIFLNDVVVGFFMVKANENGLNLDHLYIDPSHQGIGIGAQVLAYVFADADEKQLPVNVGALRDSDSNRFYVKHGFVKVGEAEWDIYYVRPPQSASASFE</sequence>
<dbReference type="RefSeq" id="WP_203537570.1">
    <property type="nucleotide sequence ID" value="NZ_JAESND010000003.1"/>
</dbReference>
<dbReference type="Gene3D" id="3.40.630.30">
    <property type="match status" value="1"/>
</dbReference>
<dbReference type="CDD" id="cd04301">
    <property type="entry name" value="NAT_SF"/>
    <property type="match status" value="1"/>
</dbReference>
<dbReference type="InterPro" id="IPR016181">
    <property type="entry name" value="Acyl_CoA_acyltransferase"/>
</dbReference>
<evidence type="ECO:0000259" key="1">
    <source>
        <dbReference type="PROSITE" id="PS51186"/>
    </source>
</evidence>
<evidence type="ECO:0000313" key="3">
    <source>
        <dbReference type="Proteomes" id="UP000809431"/>
    </source>
</evidence>